<evidence type="ECO:0000313" key="2">
    <source>
        <dbReference type="Proteomes" id="UP000018217"/>
    </source>
</evidence>
<organism evidence="1 2">
    <name type="scientific">Erwinia piriflorinigrans CFBP 5888</name>
    <dbReference type="NCBI Taxonomy" id="1161919"/>
    <lineage>
        <taxon>Bacteria</taxon>
        <taxon>Pseudomonadati</taxon>
        <taxon>Pseudomonadota</taxon>
        <taxon>Gammaproteobacteria</taxon>
        <taxon>Enterobacterales</taxon>
        <taxon>Erwiniaceae</taxon>
        <taxon>Erwinia</taxon>
    </lineage>
</organism>
<reference evidence="1 2" key="1">
    <citation type="journal article" date="2013" name="Syst. Appl. Microbiol.">
        <title>Phylogenetic position and virulence apparatus of the pear flower necrosis pathogen Erwinia piriflorinigrans CFBP 5888T as assessed by comparative genomics.</title>
        <authorList>
            <person name="Smits T.H."/>
            <person name="Rezzonico F."/>
            <person name="Lopez M.M."/>
            <person name="Blom J."/>
            <person name="Goesmann A."/>
            <person name="Frey J.E."/>
            <person name="Duffy B."/>
        </authorList>
    </citation>
    <scope>NUCLEOTIDE SEQUENCE [LARGE SCALE GENOMIC DNA]</scope>
    <source>
        <strain evidence="2">CFBP5888</strain>
    </source>
</reference>
<dbReference type="AlphaFoldDB" id="V5ZBT8"/>
<comment type="caution">
    <text evidence="1">The sequence shown here is derived from an EMBL/GenBank/DDBJ whole genome shotgun (WGS) entry which is preliminary data.</text>
</comment>
<proteinExistence type="predicted"/>
<name>V5ZBT8_9GAMM</name>
<dbReference type="EMBL" id="CAHS01000021">
    <property type="protein sequence ID" value="CCG88735.1"/>
    <property type="molecule type" value="Genomic_DNA"/>
</dbReference>
<keyword evidence="2" id="KW-1185">Reference proteome</keyword>
<sequence length="41" mass="4383">MLRPLPYRVAVIRKSLQSTGAFPGNLLTLTADAGVCPENVI</sequence>
<protein>
    <submittedName>
        <fullName evidence="1">Uncharacterized protein</fullName>
    </submittedName>
</protein>
<gene>
    <name evidence="1" type="ORF">EPIR_3372</name>
</gene>
<dbReference type="Proteomes" id="UP000018217">
    <property type="component" value="Unassembled WGS sequence"/>
</dbReference>
<evidence type="ECO:0000313" key="1">
    <source>
        <dbReference type="EMBL" id="CCG88735.1"/>
    </source>
</evidence>
<dbReference type="STRING" id="1161919.EPIR_3372"/>
<accession>V5ZBT8</accession>